<dbReference type="InterPro" id="IPR019496">
    <property type="entry name" value="NUFIP1_cons_dom"/>
</dbReference>
<protein>
    <recommendedName>
        <fullName evidence="2">FMR1-interacting protein 1 conserved domain-containing protein</fullName>
    </recommendedName>
</protein>
<evidence type="ECO:0000313" key="4">
    <source>
        <dbReference type="Proteomes" id="UP001300502"/>
    </source>
</evidence>
<dbReference type="AlphaFoldDB" id="A0AAV9IM24"/>
<evidence type="ECO:0000313" key="3">
    <source>
        <dbReference type="EMBL" id="KAK4528595.1"/>
    </source>
</evidence>
<name>A0AAV9IM24_9RHOD</name>
<feature type="compositionally biased region" description="Polar residues" evidence="1">
    <location>
        <begin position="117"/>
        <end position="128"/>
    </location>
</feature>
<feature type="region of interest" description="Disordered" evidence="1">
    <location>
        <begin position="113"/>
        <end position="145"/>
    </location>
</feature>
<dbReference type="Proteomes" id="UP001300502">
    <property type="component" value="Unassembled WGS sequence"/>
</dbReference>
<accession>A0AAV9IM24</accession>
<feature type="region of interest" description="Disordered" evidence="1">
    <location>
        <begin position="1"/>
        <end position="59"/>
    </location>
</feature>
<dbReference type="Pfam" id="PF10453">
    <property type="entry name" value="NUFIP1"/>
    <property type="match status" value="1"/>
</dbReference>
<feature type="compositionally biased region" description="Polar residues" evidence="1">
    <location>
        <begin position="46"/>
        <end position="56"/>
    </location>
</feature>
<feature type="domain" description="FMR1-interacting protein 1 conserved" evidence="2">
    <location>
        <begin position="56"/>
        <end position="89"/>
    </location>
</feature>
<dbReference type="EMBL" id="JANCYU010000066">
    <property type="protein sequence ID" value="KAK4528595.1"/>
    <property type="molecule type" value="Genomic_DNA"/>
</dbReference>
<organism evidence="3 4">
    <name type="scientific">Galdieria yellowstonensis</name>
    <dbReference type="NCBI Taxonomy" id="3028027"/>
    <lineage>
        <taxon>Eukaryota</taxon>
        <taxon>Rhodophyta</taxon>
        <taxon>Bangiophyceae</taxon>
        <taxon>Galdieriales</taxon>
        <taxon>Galdieriaceae</taxon>
        <taxon>Galdieria</taxon>
    </lineage>
</organism>
<keyword evidence="4" id="KW-1185">Reference proteome</keyword>
<evidence type="ECO:0000256" key="1">
    <source>
        <dbReference type="SAM" id="MobiDB-lite"/>
    </source>
</evidence>
<sequence length="186" mass="22112">MSSFLIKSPSTTTTTSLPTYSQWKPWGRKKRPRPEIKTPNVRHPPSRNSSNRNYQVKETPEEIARYIEERRKKWPTAKKIAQQQQQQQQSDNALQLVAQVYQDKDDVVTIETETTTPRCNESESNNTKRNQHRTKDRNTRRSDEVAVDSTYRPNLFTLFVQKHREKQDKLLLDFIRFLHSEKLFHT</sequence>
<evidence type="ECO:0000259" key="2">
    <source>
        <dbReference type="Pfam" id="PF10453"/>
    </source>
</evidence>
<reference evidence="3 4" key="1">
    <citation type="submission" date="2022-07" db="EMBL/GenBank/DDBJ databases">
        <title>Genome-wide signatures of adaptation to extreme environments.</title>
        <authorList>
            <person name="Cho C.H."/>
            <person name="Yoon H.S."/>
        </authorList>
    </citation>
    <scope>NUCLEOTIDE SEQUENCE [LARGE SCALE GENOMIC DNA]</scope>
    <source>
        <strain evidence="3 4">108.79 E11</strain>
    </source>
</reference>
<gene>
    <name evidence="3" type="ORF">GAYE_SCF61G6540</name>
</gene>
<feature type="compositionally biased region" description="Low complexity" evidence="1">
    <location>
        <begin position="8"/>
        <end position="21"/>
    </location>
</feature>
<comment type="caution">
    <text evidence="3">The sequence shown here is derived from an EMBL/GenBank/DDBJ whole genome shotgun (WGS) entry which is preliminary data.</text>
</comment>
<proteinExistence type="predicted"/>